<name>A0A5D4H8E5_9SPHI</name>
<evidence type="ECO:0000313" key="1">
    <source>
        <dbReference type="EMBL" id="TYR37401.1"/>
    </source>
</evidence>
<comment type="caution">
    <text evidence="1">The sequence shown here is derived from an EMBL/GenBank/DDBJ whole genome shotgun (WGS) entry which is preliminary data.</text>
</comment>
<protein>
    <submittedName>
        <fullName evidence="1">Uncharacterized protein</fullName>
    </submittedName>
</protein>
<keyword evidence="2" id="KW-1185">Reference proteome</keyword>
<reference evidence="1 2" key="1">
    <citation type="submission" date="2019-08" db="EMBL/GenBank/DDBJ databases">
        <title>Phlebobacter frassis gen. nov. sp. nov., a new member of family Sphingobacteriaceae isolated from sand fly rearing media.</title>
        <authorList>
            <person name="Kakumanu M.L."/>
            <person name="Marayati B.F."/>
            <person name="Wada-Katsumata A."/>
            <person name="Wasserberg G."/>
            <person name="Schal C."/>
            <person name="Apperson C.S."/>
            <person name="Ponnusamy L."/>
        </authorList>
    </citation>
    <scope>NUCLEOTIDE SEQUENCE [LARGE SCALE GENOMIC DNA]</scope>
    <source>
        <strain evidence="1 2">SSI9</strain>
    </source>
</reference>
<organism evidence="1 2">
    <name type="scientific">Sphingobacterium phlebotomi</name>
    <dbReference type="NCBI Taxonomy" id="2605433"/>
    <lineage>
        <taxon>Bacteria</taxon>
        <taxon>Pseudomonadati</taxon>
        <taxon>Bacteroidota</taxon>
        <taxon>Sphingobacteriia</taxon>
        <taxon>Sphingobacteriales</taxon>
        <taxon>Sphingobacteriaceae</taxon>
        <taxon>Sphingobacterium</taxon>
    </lineage>
</organism>
<dbReference type="EMBL" id="VTAV01000002">
    <property type="protein sequence ID" value="TYR37401.1"/>
    <property type="molecule type" value="Genomic_DNA"/>
</dbReference>
<sequence length="315" mass="36087">MIQERELNGILKYAEELGLMPPGVAEILKSKDNRIHILGIHREPEEILTYAFDIDKNDNLNVYQLNGYHATLLKVGDISHEKINGVDTAKLEELMRKIDWTNIMPVDLRHDNRIVECLSQLARISLSQDEERLKISELLTLKYLAGTPWGKLFEYSERRKQYEKSVFVEIHGNSQDLSVIDSYHIIYGRGIAKPAMPTQKTGEICWLTMEDSKVVKLQDFNIADILSKLPFAERRTVLQTAEDIAKLSNGEQVEGKFKIDGHIFAAYYEADPINTDIAVRDLRQNKLDLKKLAESPQELKELVKQTKKTRKGLGL</sequence>
<dbReference type="RefSeq" id="WP_148918142.1">
    <property type="nucleotide sequence ID" value="NZ_VTAV01000002.1"/>
</dbReference>
<evidence type="ECO:0000313" key="2">
    <source>
        <dbReference type="Proteomes" id="UP000322362"/>
    </source>
</evidence>
<gene>
    <name evidence="1" type="ORF">FXV77_05185</name>
</gene>
<dbReference type="AlphaFoldDB" id="A0A5D4H8E5"/>
<dbReference type="Proteomes" id="UP000322362">
    <property type="component" value="Unassembled WGS sequence"/>
</dbReference>
<accession>A0A5D4H8E5</accession>
<proteinExistence type="predicted"/>